<keyword evidence="1 4" id="KW-0808">Transferase</keyword>
<keyword evidence="2" id="KW-0012">Acyltransferase</keyword>
<dbReference type="InterPro" id="IPR000182">
    <property type="entry name" value="GNAT_dom"/>
</dbReference>
<dbReference type="PROSITE" id="PS51186">
    <property type="entry name" value="GNAT"/>
    <property type="match status" value="1"/>
</dbReference>
<sequence>MPALLENGVMDFTIIPAQPEHFRILRAIELAAFETLRSAGAVTGHASANSLEELSDFFHNGLLLAACTPDSAPVGFAAGRIEDTWLHIAETDVHPDWQRHGIGRQLMLTILSAGQQRGLTGATLTTDNQAVFNARFYASLGFKIVEGHERPSHLVSLNAAEIASGFDPARRVTMKLTF</sequence>
<dbReference type="CDD" id="cd04301">
    <property type="entry name" value="NAT_SF"/>
    <property type="match status" value="1"/>
</dbReference>
<dbReference type="SUPFAM" id="SSF55729">
    <property type="entry name" value="Acyl-CoA N-acyltransferases (Nat)"/>
    <property type="match status" value="1"/>
</dbReference>
<dbReference type="PANTHER" id="PTHR43800:SF1">
    <property type="entry name" value="PEPTIDYL-LYSINE N-ACETYLTRANSFERASE YJAB"/>
    <property type="match status" value="1"/>
</dbReference>
<name>A0A3T0VFK8_RAOOR</name>
<organism evidence="4">
    <name type="scientific">Raoultella ornithinolytica</name>
    <name type="common">Klebsiella ornithinolytica</name>
    <dbReference type="NCBI Taxonomy" id="54291"/>
    <lineage>
        <taxon>Bacteria</taxon>
        <taxon>Pseudomonadati</taxon>
        <taxon>Pseudomonadota</taxon>
        <taxon>Gammaproteobacteria</taxon>
        <taxon>Enterobacterales</taxon>
        <taxon>Enterobacteriaceae</taxon>
        <taxon>Klebsiella/Raoultella group</taxon>
        <taxon>Raoultella</taxon>
    </lineage>
</organism>
<dbReference type="Pfam" id="PF00583">
    <property type="entry name" value="Acetyltransf_1"/>
    <property type="match status" value="1"/>
</dbReference>
<evidence type="ECO:0000313" key="4">
    <source>
        <dbReference type="EMBL" id="AZZ88825.1"/>
    </source>
</evidence>
<dbReference type="InterPro" id="IPR016181">
    <property type="entry name" value="Acyl_CoA_acyltransferase"/>
</dbReference>
<dbReference type="AlphaFoldDB" id="A0A3T0VFK8"/>
<proteinExistence type="predicted"/>
<evidence type="ECO:0000259" key="3">
    <source>
        <dbReference type="PROSITE" id="PS51186"/>
    </source>
</evidence>
<accession>A0A3T0VFK8</accession>
<dbReference type="Gene3D" id="3.40.630.30">
    <property type="match status" value="1"/>
</dbReference>
<dbReference type="PANTHER" id="PTHR43800">
    <property type="entry name" value="PEPTIDYL-LYSINE N-ACETYLTRANSFERASE YJAB"/>
    <property type="match status" value="1"/>
</dbReference>
<protein>
    <submittedName>
        <fullName evidence="4">GCN5-related N-acetyltransferase</fullName>
    </submittedName>
</protein>
<dbReference type="EMBL" id="MK097469">
    <property type="protein sequence ID" value="AZZ88825.1"/>
    <property type="molecule type" value="Genomic_DNA"/>
</dbReference>
<reference evidence="4" key="1">
    <citation type="submission" date="2018-10" db="EMBL/GenBank/DDBJ databases">
        <title>Emergence of colistin resistance gene mcr-8 and its variant in Raoultella ornithinolytica.</title>
        <authorList>
            <person name="Wang X."/>
            <person name="Shen Z."/>
        </authorList>
    </citation>
    <scope>NUCLEOTIDE SEQUENCE</scope>
    <source>
        <strain evidence="4">QDRO2</strain>
    </source>
</reference>
<feature type="domain" description="N-acetyltransferase" evidence="3">
    <location>
        <begin position="12"/>
        <end position="178"/>
    </location>
</feature>
<evidence type="ECO:0000256" key="1">
    <source>
        <dbReference type="ARBA" id="ARBA00022679"/>
    </source>
</evidence>
<dbReference type="GO" id="GO:0016747">
    <property type="term" value="F:acyltransferase activity, transferring groups other than amino-acyl groups"/>
    <property type="evidence" value="ECO:0007669"/>
    <property type="project" value="InterPro"/>
</dbReference>
<evidence type="ECO:0000256" key="2">
    <source>
        <dbReference type="ARBA" id="ARBA00023315"/>
    </source>
</evidence>